<dbReference type="EMBL" id="KL585006">
    <property type="protein sequence ID" value="KEQ79406.1"/>
    <property type="molecule type" value="Genomic_DNA"/>
</dbReference>
<dbReference type="SMART" id="SM00448">
    <property type="entry name" value="REC"/>
    <property type="match status" value="1"/>
</dbReference>
<keyword evidence="6" id="KW-1185">Reference proteome</keyword>
<dbReference type="RefSeq" id="XP_029755593.1">
    <property type="nucleotide sequence ID" value="XM_029901417.1"/>
</dbReference>
<feature type="domain" description="Response regulatory" evidence="4">
    <location>
        <begin position="1"/>
        <end position="137"/>
    </location>
</feature>
<proteinExistence type="predicted"/>
<dbReference type="HOGENOM" id="CLU_000445_69_12_1"/>
<dbReference type="OrthoDB" id="60033at2759"/>
<evidence type="ECO:0000256" key="2">
    <source>
        <dbReference type="ARBA" id="ARBA00023012"/>
    </source>
</evidence>
<keyword evidence="1 3" id="KW-0597">Phosphoprotein</keyword>
<organism evidence="5 6">
    <name type="scientific">Aureobasidium pullulans EXF-150</name>
    <dbReference type="NCBI Taxonomy" id="1043002"/>
    <lineage>
        <taxon>Eukaryota</taxon>
        <taxon>Fungi</taxon>
        <taxon>Dikarya</taxon>
        <taxon>Ascomycota</taxon>
        <taxon>Pezizomycotina</taxon>
        <taxon>Dothideomycetes</taxon>
        <taxon>Dothideomycetidae</taxon>
        <taxon>Dothideales</taxon>
        <taxon>Saccotheciaceae</taxon>
        <taxon>Aureobasidium</taxon>
    </lineage>
</organism>
<dbReference type="InterPro" id="IPR001789">
    <property type="entry name" value="Sig_transdc_resp-reg_receiver"/>
</dbReference>
<evidence type="ECO:0000256" key="1">
    <source>
        <dbReference type="ARBA" id="ARBA00022553"/>
    </source>
</evidence>
<dbReference type="GeneID" id="40743723"/>
<keyword evidence="2" id="KW-0902">Two-component regulatory system</keyword>
<dbReference type="InterPro" id="IPR011006">
    <property type="entry name" value="CheY-like_superfamily"/>
</dbReference>
<dbReference type="STRING" id="1043002.A0A074XXJ4"/>
<reference evidence="5 6" key="1">
    <citation type="journal article" date="2014" name="BMC Genomics">
        <title>Genome sequencing of four Aureobasidium pullulans varieties: biotechnological potential, stress tolerance, and description of new species.</title>
        <authorList>
            <person name="Gostin Ar C."/>
            <person name="Ohm R.A."/>
            <person name="Kogej T."/>
            <person name="Sonjak S."/>
            <person name="Turk M."/>
            <person name="Zajc J."/>
            <person name="Zalar P."/>
            <person name="Grube M."/>
            <person name="Sun H."/>
            <person name="Han J."/>
            <person name="Sharma A."/>
            <person name="Chiniquy J."/>
            <person name="Ngan C.Y."/>
            <person name="Lipzen A."/>
            <person name="Barry K."/>
            <person name="Grigoriev I.V."/>
            <person name="Gunde-Cimerman N."/>
        </authorList>
    </citation>
    <scope>NUCLEOTIDE SEQUENCE [LARGE SCALE GENOMIC DNA]</scope>
    <source>
        <strain evidence="5 6">EXF-150</strain>
    </source>
</reference>
<feature type="non-terminal residue" evidence="5">
    <location>
        <position position="1"/>
    </location>
</feature>
<feature type="modified residue" description="4-aspartylphosphate" evidence="3">
    <location>
        <position position="66"/>
    </location>
</feature>
<dbReference type="CDD" id="cd17546">
    <property type="entry name" value="REC_hyHK_CKI1_RcsC-like"/>
    <property type="match status" value="1"/>
</dbReference>
<evidence type="ECO:0000259" key="4">
    <source>
        <dbReference type="PROSITE" id="PS50110"/>
    </source>
</evidence>
<dbReference type="PANTHER" id="PTHR45339">
    <property type="entry name" value="HYBRID SIGNAL TRANSDUCTION HISTIDINE KINASE J"/>
    <property type="match status" value="1"/>
</dbReference>
<dbReference type="Proteomes" id="UP000030706">
    <property type="component" value="Unassembled WGS sequence"/>
</dbReference>
<protein>
    <submittedName>
        <fullName evidence="5">CheY-like protein</fullName>
    </submittedName>
</protein>
<dbReference type="Gene3D" id="3.40.50.2300">
    <property type="match status" value="1"/>
</dbReference>
<dbReference type="SUPFAM" id="SSF52172">
    <property type="entry name" value="CheY-like"/>
    <property type="match status" value="1"/>
</dbReference>
<dbReference type="GO" id="GO:0000160">
    <property type="term" value="P:phosphorelay signal transduction system"/>
    <property type="evidence" value="ECO:0007669"/>
    <property type="project" value="UniProtKB-KW"/>
</dbReference>
<dbReference type="PANTHER" id="PTHR45339:SF1">
    <property type="entry name" value="HYBRID SIGNAL TRANSDUCTION HISTIDINE KINASE J"/>
    <property type="match status" value="1"/>
</dbReference>
<dbReference type="Pfam" id="PF00072">
    <property type="entry name" value="Response_reg"/>
    <property type="match status" value="1"/>
</dbReference>
<evidence type="ECO:0000256" key="3">
    <source>
        <dbReference type="PROSITE-ProRule" id="PRU00169"/>
    </source>
</evidence>
<name>A0A074XXJ4_AURPU</name>
<evidence type="ECO:0000313" key="5">
    <source>
        <dbReference type="EMBL" id="KEQ79406.1"/>
    </source>
</evidence>
<dbReference type="AlphaFoldDB" id="A0A074XXJ4"/>
<accession>A0A074XXJ4</accession>
<sequence length="143" mass="16053">IVEDNLVNSKVLKRQLTNLGCVVHVANHGGEALDILRKSTYWNHDADAKHSTPEAERIGLSVVLMDQEMPIMDGLTCTKKIRELEREGKILRHVPVIAVTANARNEQIETAMSAGMDDVMPKPFRIPELIPKIEELMAKYPED</sequence>
<gene>
    <name evidence="5" type="ORF">M438DRAFT_283875</name>
</gene>
<evidence type="ECO:0000313" key="6">
    <source>
        <dbReference type="Proteomes" id="UP000030706"/>
    </source>
</evidence>
<dbReference type="PROSITE" id="PS50110">
    <property type="entry name" value="RESPONSE_REGULATORY"/>
    <property type="match status" value="1"/>
</dbReference>